<dbReference type="GO" id="GO:0006281">
    <property type="term" value="P:DNA repair"/>
    <property type="evidence" value="ECO:0007669"/>
    <property type="project" value="UniProtKB-KW"/>
</dbReference>
<evidence type="ECO:0000259" key="8">
    <source>
        <dbReference type="PROSITE" id="PS51907"/>
    </source>
</evidence>
<reference evidence="9 10" key="1">
    <citation type="submission" date="2018-10" db="EMBL/GenBank/DDBJ databases">
        <title>Fifty Aureobasidium pullulans genomes reveal a recombining polyextremotolerant generalist.</title>
        <authorList>
            <person name="Gostincar C."/>
            <person name="Turk M."/>
            <person name="Zajc J."/>
            <person name="Gunde-Cimerman N."/>
        </authorList>
    </citation>
    <scope>NUCLEOTIDE SEQUENCE [LARGE SCALE GENOMIC DNA]</scope>
    <source>
        <strain evidence="9 10">EXF-3519</strain>
    </source>
</reference>
<dbReference type="EMBL" id="QZBS01000374">
    <property type="protein sequence ID" value="THZ65992.1"/>
    <property type="molecule type" value="Genomic_DNA"/>
</dbReference>
<feature type="region of interest" description="Disordered" evidence="7">
    <location>
        <begin position="40"/>
        <end position="100"/>
    </location>
</feature>
<dbReference type="AlphaFoldDB" id="A0A4S9WKG2"/>
<evidence type="ECO:0000256" key="2">
    <source>
        <dbReference type="ARBA" id="ARBA00022679"/>
    </source>
</evidence>
<sequence>MGDERSRLTNKHYCPHCEREIDAQTKAEHDDWHFAKDLDEQDNNAVVSQSQSVAPPSYQSPTDSKSLVQSDMKQDPSFTHAQAMHQKSGGKQVPGNNTTTSRRHVNAVDEAATLRAKDEQMMQNALQNLQLRYRIYNPEIEPEHETENPCSCPIHQYQRMKRSRRNVLEQWSAAVMYPGEKVYNDFIPRTPLFSNNPYLLRITSPYGFGGSSWSRSHPQPSYHVKFIHQTIQLNNSLNHEAQRKVDALEPRNSIWEDRVPEMAMSQLSVTSEKDKLHNGNDDIKGCPPEKGKLPPTSRNNDLPESTKVSRFSAFRKAVGIKSSEERAVAKTEKEYNKGLEIRNNILQEEAARWPDHDTRQIVAAYQNKVGMETKIAHLRACQPLQYLHLLRAGYFEPIPVAWADQQSNILTFSIEAAGGWRGITPSWRGYEDTAEERLYWVLNHREGPAGVRMKPDFISEMNMARDRMAKAVEPPPDYYSANDTCHLQHTSEGYSKQVMPPPFRSSDRPEVPTDDTMILLDVSGSMDFDPLRPK</sequence>
<name>A0A4S9WKG2_AURPU</name>
<dbReference type="GO" id="GO:0046872">
    <property type="term" value="F:metal ion binding"/>
    <property type="evidence" value="ECO:0007669"/>
    <property type="project" value="UniProtKB-KW"/>
</dbReference>
<feature type="compositionally biased region" description="Basic and acidic residues" evidence="7">
    <location>
        <begin position="271"/>
        <end position="292"/>
    </location>
</feature>
<evidence type="ECO:0000256" key="4">
    <source>
        <dbReference type="ARBA" id="ARBA00022763"/>
    </source>
</evidence>
<feature type="compositionally biased region" description="Polar residues" evidence="7">
    <location>
        <begin position="296"/>
        <end position="306"/>
    </location>
</feature>
<evidence type="ECO:0000313" key="10">
    <source>
        <dbReference type="Proteomes" id="UP000309734"/>
    </source>
</evidence>
<dbReference type="Pfam" id="PF18439">
    <property type="entry name" value="zf_UBZ"/>
    <property type="match status" value="1"/>
</dbReference>
<keyword evidence="6" id="KW-0539">Nucleus</keyword>
<keyword evidence="2" id="KW-0808">Transferase</keyword>
<keyword evidence="4" id="KW-0227">DNA damage</keyword>
<evidence type="ECO:0000256" key="7">
    <source>
        <dbReference type="SAM" id="MobiDB-lite"/>
    </source>
</evidence>
<evidence type="ECO:0000313" key="9">
    <source>
        <dbReference type="EMBL" id="THZ65992.1"/>
    </source>
</evidence>
<evidence type="ECO:0000256" key="6">
    <source>
        <dbReference type="ARBA" id="ARBA00023242"/>
    </source>
</evidence>
<organism evidence="9 10">
    <name type="scientific">Aureobasidium pullulans</name>
    <name type="common">Black yeast</name>
    <name type="synonym">Pullularia pullulans</name>
    <dbReference type="NCBI Taxonomy" id="5580"/>
    <lineage>
        <taxon>Eukaryota</taxon>
        <taxon>Fungi</taxon>
        <taxon>Dikarya</taxon>
        <taxon>Ascomycota</taxon>
        <taxon>Pezizomycotina</taxon>
        <taxon>Dothideomycetes</taxon>
        <taxon>Dothideomycetidae</taxon>
        <taxon>Dothideales</taxon>
        <taxon>Saccotheciaceae</taxon>
        <taxon>Aureobasidium</taxon>
    </lineage>
</organism>
<dbReference type="GO" id="GO:0016740">
    <property type="term" value="F:transferase activity"/>
    <property type="evidence" value="ECO:0007669"/>
    <property type="project" value="UniProtKB-KW"/>
</dbReference>
<comment type="subcellular location">
    <subcellularLocation>
        <location evidence="1">Nucleus</location>
    </subcellularLocation>
</comment>
<keyword evidence="5" id="KW-0234">DNA repair</keyword>
<feature type="region of interest" description="Disordered" evidence="7">
    <location>
        <begin position="268"/>
        <end position="306"/>
    </location>
</feature>
<feature type="compositionally biased region" description="Polar residues" evidence="7">
    <location>
        <begin position="62"/>
        <end position="80"/>
    </location>
</feature>
<proteinExistence type="predicted"/>
<evidence type="ECO:0000256" key="5">
    <source>
        <dbReference type="ARBA" id="ARBA00023204"/>
    </source>
</evidence>
<evidence type="ECO:0000256" key="3">
    <source>
        <dbReference type="ARBA" id="ARBA00022723"/>
    </source>
</evidence>
<gene>
    <name evidence="9" type="ORF">D6C85_08247</name>
</gene>
<dbReference type="InterPro" id="IPR041298">
    <property type="entry name" value="UBZ3"/>
</dbReference>
<dbReference type="PROSITE" id="PS51907">
    <property type="entry name" value="ZF_UBZ3"/>
    <property type="match status" value="1"/>
</dbReference>
<keyword evidence="3" id="KW-0479">Metal-binding</keyword>
<protein>
    <recommendedName>
        <fullName evidence="8">UBZ3-type domain-containing protein</fullName>
    </recommendedName>
</protein>
<feature type="domain" description="UBZ3-type" evidence="8">
    <location>
        <begin position="7"/>
        <end position="41"/>
    </location>
</feature>
<evidence type="ECO:0000256" key="1">
    <source>
        <dbReference type="ARBA" id="ARBA00004123"/>
    </source>
</evidence>
<dbReference type="Proteomes" id="UP000309734">
    <property type="component" value="Unassembled WGS sequence"/>
</dbReference>
<dbReference type="GO" id="GO:0005634">
    <property type="term" value="C:nucleus"/>
    <property type="evidence" value="ECO:0007669"/>
    <property type="project" value="UniProtKB-SubCell"/>
</dbReference>
<accession>A0A4S9WKG2</accession>
<feature type="compositionally biased region" description="Low complexity" evidence="7">
    <location>
        <begin position="45"/>
        <end position="61"/>
    </location>
</feature>
<feature type="region of interest" description="Disordered" evidence="7">
    <location>
        <begin position="493"/>
        <end position="513"/>
    </location>
</feature>
<comment type="caution">
    <text evidence="9">The sequence shown here is derived from an EMBL/GenBank/DDBJ whole genome shotgun (WGS) entry which is preliminary data.</text>
</comment>